<gene>
    <name evidence="2" type="ORF">FC98_GL000563</name>
</gene>
<dbReference type="InterPro" id="IPR008136">
    <property type="entry name" value="CinA_C"/>
</dbReference>
<accession>A0A0R1NNT7</accession>
<dbReference type="PATRIC" id="fig|1423766.4.peg.581"/>
<dbReference type="SUPFAM" id="SSF142433">
    <property type="entry name" value="CinA-like"/>
    <property type="match status" value="1"/>
</dbReference>
<evidence type="ECO:0000313" key="2">
    <source>
        <dbReference type="EMBL" id="KRL21814.1"/>
    </source>
</evidence>
<dbReference type="Gene3D" id="3.90.950.20">
    <property type="entry name" value="CinA-like"/>
    <property type="match status" value="1"/>
</dbReference>
<feature type="domain" description="CinA C-terminal" evidence="1">
    <location>
        <begin position="11"/>
        <end position="158"/>
    </location>
</feature>
<dbReference type="Proteomes" id="UP000051439">
    <property type="component" value="Unassembled WGS sequence"/>
</dbReference>
<organism evidence="2 3">
    <name type="scientific">Lentilactobacillus kisonensis DSM 19906 = JCM 15041</name>
    <dbReference type="NCBI Taxonomy" id="1423766"/>
    <lineage>
        <taxon>Bacteria</taxon>
        <taxon>Bacillati</taxon>
        <taxon>Bacillota</taxon>
        <taxon>Bacilli</taxon>
        <taxon>Lactobacillales</taxon>
        <taxon>Lactobacillaceae</taxon>
        <taxon>Lentilactobacillus</taxon>
    </lineage>
</organism>
<comment type="caution">
    <text evidence="2">The sequence shown here is derived from an EMBL/GenBank/DDBJ whole genome shotgun (WGS) entry which is preliminary data.</text>
</comment>
<evidence type="ECO:0000313" key="3">
    <source>
        <dbReference type="Proteomes" id="UP000051439"/>
    </source>
</evidence>
<proteinExistence type="predicted"/>
<evidence type="ECO:0000259" key="1">
    <source>
        <dbReference type="Pfam" id="PF02464"/>
    </source>
</evidence>
<dbReference type="AlphaFoldDB" id="A0A0R1NNT7"/>
<dbReference type="EMBL" id="AZEB01000012">
    <property type="protein sequence ID" value="KRL21814.1"/>
    <property type="molecule type" value="Genomic_DNA"/>
</dbReference>
<reference evidence="2 3" key="1">
    <citation type="journal article" date="2015" name="Genome Announc.">
        <title>Expanding the biotechnology potential of lactobacilli through comparative genomics of 213 strains and associated genera.</title>
        <authorList>
            <person name="Sun Z."/>
            <person name="Harris H.M."/>
            <person name="McCann A."/>
            <person name="Guo C."/>
            <person name="Argimon S."/>
            <person name="Zhang W."/>
            <person name="Yang X."/>
            <person name="Jeffery I.B."/>
            <person name="Cooney J.C."/>
            <person name="Kagawa T.F."/>
            <person name="Liu W."/>
            <person name="Song Y."/>
            <person name="Salvetti E."/>
            <person name="Wrobel A."/>
            <person name="Rasinkangas P."/>
            <person name="Parkhill J."/>
            <person name="Rea M.C."/>
            <person name="O'Sullivan O."/>
            <person name="Ritari J."/>
            <person name="Douillard F.P."/>
            <person name="Paul Ross R."/>
            <person name="Yang R."/>
            <person name="Briner A.E."/>
            <person name="Felis G.E."/>
            <person name="de Vos W.M."/>
            <person name="Barrangou R."/>
            <person name="Klaenhammer T.R."/>
            <person name="Caufield P.W."/>
            <person name="Cui Y."/>
            <person name="Zhang H."/>
            <person name="O'Toole P.W."/>
        </authorList>
    </citation>
    <scope>NUCLEOTIDE SEQUENCE [LARGE SCALE GENOMIC DNA]</scope>
    <source>
        <strain evidence="2 3">DSM 19906</strain>
    </source>
</reference>
<dbReference type="InterPro" id="IPR036653">
    <property type="entry name" value="CinA-like_C"/>
</dbReference>
<protein>
    <submittedName>
        <fullName evidence="2">Competence damage-inducible protein CinA domain protein</fullName>
    </submittedName>
</protein>
<keyword evidence="3" id="KW-1185">Reference proteome</keyword>
<sequence>MKGAIIMTQVQKLVDELIKRHITITAAESLTAGQFQSTLGDVAGVSEVFEGGFVTYSNQIKEKLLNIPSEVIDENGVVSEPTAIWMANQARSIMGKDLGVSFTGVAGPDSLEGNPVGTVWIGIAYGTQQTFAKEFHFSGERNAIRKASVDAGLQMALDVIHN</sequence>
<dbReference type="Pfam" id="PF02464">
    <property type="entry name" value="CinA"/>
    <property type="match status" value="1"/>
</dbReference>
<name>A0A0R1NNT7_9LACO</name>
<dbReference type="NCBIfam" id="TIGR00199">
    <property type="entry name" value="PncC_domain"/>
    <property type="match status" value="1"/>
</dbReference>